<accession>A0A381TL18</accession>
<protein>
    <submittedName>
        <fullName evidence="1">Uncharacterized protein</fullName>
    </submittedName>
</protein>
<proteinExistence type="predicted"/>
<reference evidence="1" key="1">
    <citation type="submission" date="2018-05" db="EMBL/GenBank/DDBJ databases">
        <authorList>
            <person name="Lanie J.A."/>
            <person name="Ng W.-L."/>
            <person name="Kazmierczak K.M."/>
            <person name="Andrzejewski T.M."/>
            <person name="Davidsen T.M."/>
            <person name="Wayne K.J."/>
            <person name="Tettelin H."/>
            <person name="Glass J.I."/>
            <person name="Rusch D."/>
            <person name="Podicherti R."/>
            <person name="Tsui H.-C.T."/>
            <person name="Winkler M.E."/>
        </authorList>
    </citation>
    <scope>NUCLEOTIDE SEQUENCE</scope>
</reference>
<dbReference type="EMBL" id="UINC01004589">
    <property type="protein sequence ID" value="SVA15457.1"/>
    <property type="molecule type" value="Genomic_DNA"/>
</dbReference>
<organism evidence="1">
    <name type="scientific">marine metagenome</name>
    <dbReference type="NCBI Taxonomy" id="408172"/>
    <lineage>
        <taxon>unclassified sequences</taxon>
        <taxon>metagenomes</taxon>
        <taxon>ecological metagenomes</taxon>
    </lineage>
</organism>
<name>A0A381TL18_9ZZZZ</name>
<dbReference type="AlphaFoldDB" id="A0A381TL18"/>
<sequence length="58" mass="7247">MKTRRITKKLELFFKKQKLTRLEYEFLKGCLRFQQKIPQLTNKQWNVIIRMKKKYING</sequence>
<evidence type="ECO:0000313" key="1">
    <source>
        <dbReference type="EMBL" id="SVA15457.1"/>
    </source>
</evidence>
<gene>
    <name evidence="1" type="ORF">METZ01_LOCUS68311</name>
</gene>